<feature type="compositionally biased region" description="Basic and acidic residues" evidence="1">
    <location>
        <begin position="11"/>
        <end position="27"/>
    </location>
</feature>
<evidence type="ECO:0000313" key="3">
    <source>
        <dbReference type="Proteomes" id="UP000054097"/>
    </source>
</evidence>
<reference evidence="2 3" key="1">
    <citation type="submission" date="2014-04" db="EMBL/GenBank/DDBJ databases">
        <authorList>
            <consortium name="DOE Joint Genome Institute"/>
            <person name="Kuo A."/>
            <person name="Zuccaro A."/>
            <person name="Kohler A."/>
            <person name="Nagy L.G."/>
            <person name="Floudas D."/>
            <person name="Copeland A."/>
            <person name="Barry K.W."/>
            <person name="Cichocki N."/>
            <person name="Veneault-Fourrey C."/>
            <person name="LaButti K."/>
            <person name="Lindquist E.A."/>
            <person name="Lipzen A."/>
            <person name="Lundell T."/>
            <person name="Morin E."/>
            <person name="Murat C."/>
            <person name="Sun H."/>
            <person name="Tunlid A."/>
            <person name="Henrissat B."/>
            <person name="Grigoriev I.V."/>
            <person name="Hibbett D.S."/>
            <person name="Martin F."/>
            <person name="Nordberg H.P."/>
            <person name="Cantor M.N."/>
            <person name="Hua S.X."/>
        </authorList>
    </citation>
    <scope>NUCLEOTIDE SEQUENCE [LARGE SCALE GENOMIC DNA]</scope>
    <source>
        <strain evidence="2 3">MAFF 305830</strain>
    </source>
</reference>
<gene>
    <name evidence="2" type="ORF">M408DRAFT_28302</name>
</gene>
<dbReference type="Proteomes" id="UP000054097">
    <property type="component" value="Unassembled WGS sequence"/>
</dbReference>
<evidence type="ECO:0000313" key="2">
    <source>
        <dbReference type="EMBL" id="KIM22951.1"/>
    </source>
</evidence>
<dbReference type="EMBL" id="KN824345">
    <property type="protein sequence ID" value="KIM22951.1"/>
    <property type="molecule type" value="Genomic_DNA"/>
</dbReference>
<sequence length="294" mass="32120">MSSIKKVLTIGKDKAQPAPERDVEAIKRSISRPHSLAPKAVIDEWAKSTKIARLEAEERERDAGPSQPAPQPTNPRPSNQISSGDKPLKQHLKVVFADKAKPLPPTPIASPIDEQNASERTLSHNSTNQITVSLARKSAASSWFCAGPDGEDPSDIAVVTEQPKASGPITETMPGGHVFVFRNEEERHQAIRVLATLRDSLYGPSDDTEVPKCGRDCQQCLQAMTHRRNGSESTDEMLTTFDTQQIVVYVTDDLEDAEAESSESAPRLSLADLDGSIAEELESQLTAWRESQGF</sequence>
<protein>
    <submittedName>
        <fullName evidence="2">Uncharacterized protein</fullName>
    </submittedName>
</protein>
<accession>A0A0C3AUJ6</accession>
<reference evidence="3" key="2">
    <citation type="submission" date="2015-01" db="EMBL/GenBank/DDBJ databases">
        <title>Evolutionary Origins and Diversification of the Mycorrhizal Mutualists.</title>
        <authorList>
            <consortium name="DOE Joint Genome Institute"/>
            <consortium name="Mycorrhizal Genomics Consortium"/>
            <person name="Kohler A."/>
            <person name="Kuo A."/>
            <person name="Nagy L.G."/>
            <person name="Floudas D."/>
            <person name="Copeland A."/>
            <person name="Barry K.W."/>
            <person name="Cichocki N."/>
            <person name="Veneault-Fourrey C."/>
            <person name="LaButti K."/>
            <person name="Lindquist E.A."/>
            <person name="Lipzen A."/>
            <person name="Lundell T."/>
            <person name="Morin E."/>
            <person name="Murat C."/>
            <person name="Riley R."/>
            <person name="Ohm R."/>
            <person name="Sun H."/>
            <person name="Tunlid A."/>
            <person name="Henrissat B."/>
            <person name="Grigoriev I.V."/>
            <person name="Hibbett D.S."/>
            <person name="Martin F."/>
        </authorList>
    </citation>
    <scope>NUCLEOTIDE SEQUENCE [LARGE SCALE GENOMIC DNA]</scope>
    <source>
        <strain evidence="3">MAFF 305830</strain>
    </source>
</reference>
<organism evidence="2 3">
    <name type="scientific">Serendipita vermifera MAFF 305830</name>
    <dbReference type="NCBI Taxonomy" id="933852"/>
    <lineage>
        <taxon>Eukaryota</taxon>
        <taxon>Fungi</taxon>
        <taxon>Dikarya</taxon>
        <taxon>Basidiomycota</taxon>
        <taxon>Agaricomycotina</taxon>
        <taxon>Agaricomycetes</taxon>
        <taxon>Sebacinales</taxon>
        <taxon>Serendipitaceae</taxon>
        <taxon>Serendipita</taxon>
    </lineage>
</organism>
<dbReference type="AlphaFoldDB" id="A0A0C3AUJ6"/>
<proteinExistence type="predicted"/>
<name>A0A0C3AUJ6_SERVB</name>
<feature type="compositionally biased region" description="Basic and acidic residues" evidence="1">
    <location>
        <begin position="41"/>
        <end position="63"/>
    </location>
</feature>
<feature type="region of interest" description="Disordered" evidence="1">
    <location>
        <begin position="1"/>
        <end position="113"/>
    </location>
</feature>
<dbReference type="OrthoDB" id="10656984at2759"/>
<evidence type="ECO:0000256" key="1">
    <source>
        <dbReference type="SAM" id="MobiDB-lite"/>
    </source>
</evidence>
<dbReference type="HOGENOM" id="CLU_947196_0_0_1"/>
<keyword evidence="3" id="KW-1185">Reference proteome</keyword>